<organism evidence="1 2">
    <name type="scientific">Sphaeroforma arctica JP610</name>
    <dbReference type="NCBI Taxonomy" id="667725"/>
    <lineage>
        <taxon>Eukaryota</taxon>
        <taxon>Ichthyosporea</taxon>
        <taxon>Ichthyophonida</taxon>
        <taxon>Sphaeroforma</taxon>
    </lineage>
</organism>
<accession>A0A0L0F2R8</accession>
<dbReference type="AlphaFoldDB" id="A0A0L0F2R8"/>
<dbReference type="Proteomes" id="UP000054560">
    <property type="component" value="Unassembled WGS sequence"/>
</dbReference>
<evidence type="ECO:0000313" key="1">
    <source>
        <dbReference type="EMBL" id="KNC70904.1"/>
    </source>
</evidence>
<dbReference type="RefSeq" id="XP_014144806.1">
    <property type="nucleotide sequence ID" value="XM_014289331.1"/>
</dbReference>
<dbReference type="EMBL" id="KQ249978">
    <property type="protein sequence ID" value="KNC70904.1"/>
    <property type="molecule type" value="Genomic_DNA"/>
</dbReference>
<proteinExistence type="predicted"/>
<sequence length="67" mass="7381">NAALPVLNAKVDCNARSDIEVAIDAFDVNNTTTMEDAELPDLFVSVKSGYLYGIGYNYTSEVRIYET</sequence>
<keyword evidence="2" id="KW-1185">Reference proteome</keyword>
<name>A0A0L0F2R8_9EUKA</name>
<reference evidence="1 2" key="1">
    <citation type="submission" date="2011-02" db="EMBL/GenBank/DDBJ databases">
        <title>The Genome Sequence of Sphaeroforma arctica JP610.</title>
        <authorList>
            <consortium name="The Broad Institute Genome Sequencing Platform"/>
            <person name="Russ C."/>
            <person name="Cuomo C."/>
            <person name="Young S.K."/>
            <person name="Zeng Q."/>
            <person name="Gargeya S."/>
            <person name="Alvarado L."/>
            <person name="Berlin A."/>
            <person name="Chapman S.B."/>
            <person name="Chen Z."/>
            <person name="Freedman E."/>
            <person name="Gellesch M."/>
            <person name="Goldberg J."/>
            <person name="Griggs A."/>
            <person name="Gujja S."/>
            <person name="Heilman E."/>
            <person name="Heiman D."/>
            <person name="Howarth C."/>
            <person name="Mehta T."/>
            <person name="Neiman D."/>
            <person name="Pearson M."/>
            <person name="Roberts A."/>
            <person name="Saif S."/>
            <person name="Shea T."/>
            <person name="Shenoy N."/>
            <person name="Sisk P."/>
            <person name="Stolte C."/>
            <person name="Sykes S."/>
            <person name="White J."/>
            <person name="Yandava C."/>
            <person name="Burger G."/>
            <person name="Gray M.W."/>
            <person name="Holland P.W.H."/>
            <person name="King N."/>
            <person name="Lang F.B.F."/>
            <person name="Roger A.J."/>
            <person name="Ruiz-Trillo I."/>
            <person name="Haas B."/>
            <person name="Nusbaum C."/>
            <person name="Birren B."/>
        </authorList>
    </citation>
    <scope>NUCLEOTIDE SEQUENCE [LARGE SCALE GENOMIC DNA]</scope>
    <source>
        <strain evidence="1 2">JP610</strain>
    </source>
</reference>
<evidence type="ECO:0000313" key="2">
    <source>
        <dbReference type="Proteomes" id="UP000054560"/>
    </source>
</evidence>
<gene>
    <name evidence="1" type="ORF">SARC_16565</name>
</gene>
<feature type="non-terminal residue" evidence="1">
    <location>
        <position position="1"/>
    </location>
</feature>
<dbReference type="GeneID" id="25917069"/>
<protein>
    <submittedName>
        <fullName evidence="1">Uncharacterized protein</fullName>
    </submittedName>
</protein>